<evidence type="ECO:0000256" key="4">
    <source>
        <dbReference type="ARBA" id="ARBA00023163"/>
    </source>
</evidence>
<dbReference type="GO" id="GO:0016987">
    <property type="term" value="F:sigma factor activity"/>
    <property type="evidence" value="ECO:0007669"/>
    <property type="project" value="UniProtKB-KW"/>
</dbReference>
<proteinExistence type="inferred from homology"/>
<comment type="similarity">
    <text evidence="1">Belongs to the sigma-70 factor family. ECF subfamily.</text>
</comment>
<evidence type="ECO:0000313" key="7">
    <source>
        <dbReference type="Proteomes" id="UP000220102"/>
    </source>
</evidence>
<gene>
    <name evidence="6" type="ORF">CRI94_09200</name>
</gene>
<dbReference type="Pfam" id="PF07638">
    <property type="entry name" value="Sigma70_ECF"/>
    <property type="match status" value="1"/>
</dbReference>
<organism evidence="6 7">
    <name type="scientific">Longibacter salinarum</name>
    <dbReference type="NCBI Taxonomy" id="1850348"/>
    <lineage>
        <taxon>Bacteria</taxon>
        <taxon>Pseudomonadati</taxon>
        <taxon>Rhodothermota</taxon>
        <taxon>Rhodothermia</taxon>
        <taxon>Rhodothermales</taxon>
        <taxon>Salisaetaceae</taxon>
        <taxon>Longibacter</taxon>
    </lineage>
</organism>
<dbReference type="InterPro" id="IPR011517">
    <property type="entry name" value="RNA_pol_sigma70_ECF-like"/>
</dbReference>
<dbReference type="AlphaFoldDB" id="A0A2A8CXQ7"/>
<dbReference type="GO" id="GO:0006352">
    <property type="term" value="P:DNA-templated transcription initiation"/>
    <property type="evidence" value="ECO:0007669"/>
    <property type="project" value="InterPro"/>
</dbReference>
<name>A0A2A8CXQ7_9BACT</name>
<accession>A0A2A8CXQ7</accession>
<dbReference type="InterPro" id="IPR013325">
    <property type="entry name" value="RNA_pol_sigma_r2"/>
</dbReference>
<dbReference type="InterPro" id="IPR039425">
    <property type="entry name" value="RNA_pol_sigma-70-like"/>
</dbReference>
<dbReference type="Gene3D" id="1.10.1740.10">
    <property type="match status" value="1"/>
</dbReference>
<evidence type="ECO:0000256" key="2">
    <source>
        <dbReference type="ARBA" id="ARBA00023015"/>
    </source>
</evidence>
<dbReference type="RefSeq" id="WP_098075407.1">
    <property type="nucleotide sequence ID" value="NZ_PDEQ01000004.1"/>
</dbReference>
<dbReference type="Proteomes" id="UP000220102">
    <property type="component" value="Unassembled WGS sequence"/>
</dbReference>
<dbReference type="PANTHER" id="PTHR43133:SF39">
    <property type="entry name" value="SIMILAR TO RNA POLYMERASE SIGMA-E FACTOR"/>
    <property type="match status" value="1"/>
</dbReference>
<evidence type="ECO:0000313" key="6">
    <source>
        <dbReference type="EMBL" id="PEN13485.1"/>
    </source>
</evidence>
<dbReference type="InterPro" id="IPR013324">
    <property type="entry name" value="RNA_pol_sigma_r3/r4-like"/>
</dbReference>
<dbReference type="NCBIfam" id="TIGR02937">
    <property type="entry name" value="sigma70-ECF"/>
    <property type="match status" value="1"/>
</dbReference>
<evidence type="ECO:0000256" key="1">
    <source>
        <dbReference type="ARBA" id="ARBA00010641"/>
    </source>
</evidence>
<dbReference type="InterPro" id="IPR053812">
    <property type="entry name" value="HTH_Sigma70_ECF-like"/>
</dbReference>
<keyword evidence="3" id="KW-0731">Sigma factor</keyword>
<dbReference type="EMBL" id="PDEQ01000004">
    <property type="protein sequence ID" value="PEN13485.1"/>
    <property type="molecule type" value="Genomic_DNA"/>
</dbReference>
<keyword evidence="4" id="KW-0804">Transcription</keyword>
<dbReference type="PANTHER" id="PTHR43133">
    <property type="entry name" value="RNA POLYMERASE ECF-TYPE SIGMA FACTO"/>
    <property type="match status" value="1"/>
</dbReference>
<dbReference type="OrthoDB" id="128473at2"/>
<comment type="caution">
    <text evidence="6">The sequence shown here is derived from an EMBL/GenBank/DDBJ whole genome shotgun (WGS) entry which is preliminary data.</text>
</comment>
<keyword evidence="2" id="KW-0805">Transcription regulation</keyword>
<dbReference type="SUPFAM" id="SSF88946">
    <property type="entry name" value="Sigma2 domain of RNA polymerase sigma factors"/>
    <property type="match status" value="1"/>
</dbReference>
<dbReference type="Gene3D" id="1.10.10.10">
    <property type="entry name" value="Winged helix-like DNA-binding domain superfamily/Winged helix DNA-binding domain"/>
    <property type="match status" value="1"/>
</dbReference>
<keyword evidence="7" id="KW-1185">Reference proteome</keyword>
<feature type="domain" description="RNA polymerase sigma-70 ECF-like HTH" evidence="5">
    <location>
        <begin position="7"/>
        <end position="183"/>
    </location>
</feature>
<dbReference type="InterPro" id="IPR036388">
    <property type="entry name" value="WH-like_DNA-bd_sf"/>
</dbReference>
<protein>
    <submittedName>
        <fullName evidence="6">RNA polymerase subunit sigma-70</fullName>
    </submittedName>
</protein>
<dbReference type="NCBIfam" id="TIGR02999">
    <property type="entry name" value="Sig-70_X6"/>
    <property type="match status" value="1"/>
</dbReference>
<dbReference type="InterPro" id="IPR014284">
    <property type="entry name" value="RNA_pol_sigma-70_dom"/>
</dbReference>
<reference evidence="6 7" key="1">
    <citation type="submission" date="2017-10" db="EMBL/GenBank/DDBJ databases">
        <title>Draft genome of Longibacter Salinarum.</title>
        <authorList>
            <person name="Goh K.M."/>
            <person name="Shamsir M.S."/>
            <person name="Lim S.W."/>
        </authorList>
    </citation>
    <scope>NUCLEOTIDE SEQUENCE [LARGE SCALE GENOMIC DNA]</scope>
    <source>
        <strain evidence="6 7">KCTC 52045</strain>
    </source>
</reference>
<dbReference type="SUPFAM" id="SSF88659">
    <property type="entry name" value="Sigma3 and sigma4 domains of RNA polymerase sigma factors"/>
    <property type="match status" value="1"/>
</dbReference>
<sequence>MSSSSSPVTHLLHAARDGDADALDDLIPLVYEELRRLARKVRSDRGASTIDTTGLVHEAYEKLVPSDVEWKDRTHFFRVAARAMRQVLIDAARRRQADKRGGTETAISFDDNLYSEPINDIELLALDDALDRLADMDDRQAQIVECRFFAGLTVAETAAALDISEPTVYRDWRAARAWLASQLTA</sequence>
<evidence type="ECO:0000259" key="5">
    <source>
        <dbReference type="Pfam" id="PF07638"/>
    </source>
</evidence>
<evidence type="ECO:0000256" key="3">
    <source>
        <dbReference type="ARBA" id="ARBA00023082"/>
    </source>
</evidence>